<sequence>MLRTLPARASTSLVAASSLLLASLVAAGAAAPAVAASSEVYDSIPSTLDANYPSLGYQATSTSEFGDIVDLGAGDRALTGATVVMSSWACETGGGLSCVTEPGAGFEHDITLNIYAVDDSGALPAVGALLGSTTETQTIPYRPSASEECGDGRWTPDATLASCVNGYAFPISFDLTGLGIYAPDRIAVTVAYDTNTHGADPIGASGPYDSLNVAVIGTPPAIGAEEQDQVLLDSSWAGAYSDGGAGGTASLRVDEDWSGYGGLLLTLTADDSAVPTPTEHVTVRDIDVETSETAETYQSWHEGRNNATRQYRVGSDGLHLGISSASTIIKGTDVGTTATAAKVTQNELRELITGIASVTVESGNPTFQVPVHFGAGSPTGFTTLHVDLTPGVNTFATSQTWRTSRAFGGYSALQEDTLDAFLQAVFAQGGDVWLAGFGVQANTEAVVSSLTWDDTVYTFEQPVVGTCSAVASGPLATDDDANGWDFSETRTAGSNTFVDGGIRVTTVGATSQSKAAGYHAIDIALSEVGAPAMDLTQHSGGAPSIQLGVDLEDDGVQDGYLVREEVYAPGMWWASNGIQTGGFAGLPGVGGGGSSVNGTLDQYLLAYPDARVLSYGYSLGSGLEGDATIHSITVGCAASTFDYTPYAFAPDVERLMGPDRYTAAIAFSQKFDPGVDRVYLTSGEKFPDALSAGPAAGILDAPVLLTSSTALLPAVATELSRLHPHQIVVLGGAATLALSIDDELEALPFSPEVTRIAGADRFAVSRMIASEAFDHADTVYIATGLNFPDALAAGPAAVANHAPVVLVDGFASSLDAATLQLFDDLGVTTVKIAGGPASVSTGIEQQLAEDYTVQRFGGADRFEAAVAINDDAFSAVEEVAFIATGLKFPDALAGGALAAKYGAPLYVTRDTCIPGSVLDSLAGLEIEKVYLLGGPASLSTDVADLERCS</sequence>
<comment type="caution">
    <text evidence="2">The sequence shown here is derived from an EMBL/GenBank/DDBJ whole genome shotgun (WGS) entry which is preliminary data.</text>
</comment>
<proteinExistence type="predicted"/>
<accession>A0ABT1ZES9</accession>
<dbReference type="Proteomes" id="UP001205337">
    <property type="component" value="Unassembled WGS sequence"/>
</dbReference>
<evidence type="ECO:0000256" key="1">
    <source>
        <dbReference type="SAM" id="SignalP"/>
    </source>
</evidence>
<name>A0ABT1ZES9_9MICO</name>
<dbReference type="Pfam" id="PF04122">
    <property type="entry name" value="CW_binding_2"/>
    <property type="match status" value="3"/>
</dbReference>
<protein>
    <submittedName>
        <fullName evidence="2">Cell wall-binding repeat-containing protein</fullName>
    </submittedName>
</protein>
<reference evidence="2 3" key="1">
    <citation type="submission" date="2022-08" db="EMBL/GenBank/DDBJ databases">
        <authorList>
            <person name="Li F."/>
        </authorList>
    </citation>
    <scope>NUCLEOTIDE SEQUENCE [LARGE SCALE GENOMIC DNA]</scope>
    <source>
        <strain evidence="2 3">10F1B-8-1</strain>
    </source>
</reference>
<gene>
    <name evidence="2" type="ORF">NUH29_06560</name>
</gene>
<feature type="signal peptide" evidence="1">
    <location>
        <begin position="1"/>
        <end position="35"/>
    </location>
</feature>
<dbReference type="EMBL" id="JANTHX010000005">
    <property type="protein sequence ID" value="MCS0499208.1"/>
    <property type="molecule type" value="Genomic_DNA"/>
</dbReference>
<dbReference type="InterPro" id="IPR007253">
    <property type="entry name" value="Cell_wall-bd_2"/>
</dbReference>
<dbReference type="InterPro" id="IPR051922">
    <property type="entry name" value="Bact_Sporulation_Assoc"/>
</dbReference>
<dbReference type="RefSeq" id="WP_258798227.1">
    <property type="nucleotide sequence ID" value="NZ_JANTHX010000005.1"/>
</dbReference>
<dbReference type="PANTHER" id="PTHR30032:SF4">
    <property type="entry name" value="AMIDASE ENHANCER"/>
    <property type="match status" value="1"/>
</dbReference>
<organism evidence="2 3">
    <name type="scientific">Protaetiibacter mangrovi</name>
    <dbReference type="NCBI Taxonomy" id="2970926"/>
    <lineage>
        <taxon>Bacteria</taxon>
        <taxon>Bacillati</taxon>
        <taxon>Actinomycetota</taxon>
        <taxon>Actinomycetes</taxon>
        <taxon>Micrococcales</taxon>
        <taxon>Microbacteriaceae</taxon>
        <taxon>Protaetiibacter</taxon>
    </lineage>
</organism>
<evidence type="ECO:0000313" key="3">
    <source>
        <dbReference type="Proteomes" id="UP001205337"/>
    </source>
</evidence>
<dbReference type="PANTHER" id="PTHR30032">
    <property type="entry name" value="N-ACETYLMURAMOYL-L-ALANINE AMIDASE-RELATED"/>
    <property type="match status" value="1"/>
</dbReference>
<evidence type="ECO:0000313" key="2">
    <source>
        <dbReference type="EMBL" id="MCS0499208.1"/>
    </source>
</evidence>
<keyword evidence="1" id="KW-0732">Signal</keyword>
<keyword evidence="3" id="KW-1185">Reference proteome</keyword>
<feature type="chain" id="PRO_5045995906" evidence="1">
    <location>
        <begin position="36"/>
        <end position="949"/>
    </location>
</feature>